<organism evidence="2">
    <name type="scientific">uncultured Caudovirales phage</name>
    <dbReference type="NCBI Taxonomy" id="2100421"/>
    <lineage>
        <taxon>Viruses</taxon>
        <taxon>Duplodnaviria</taxon>
        <taxon>Heunggongvirae</taxon>
        <taxon>Uroviricota</taxon>
        <taxon>Caudoviricetes</taxon>
        <taxon>Peduoviridae</taxon>
        <taxon>Maltschvirus</taxon>
        <taxon>Maltschvirus maltsch</taxon>
    </lineage>
</organism>
<proteinExistence type="predicted"/>
<reference evidence="2" key="1">
    <citation type="submission" date="2020-04" db="EMBL/GenBank/DDBJ databases">
        <authorList>
            <person name="Chiriac C."/>
            <person name="Salcher M."/>
            <person name="Ghai R."/>
            <person name="Kavagutti S V."/>
        </authorList>
    </citation>
    <scope>NUCLEOTIDE SEQUENCE</scope>
</reference>
<accession>A0A6J5N856</accession>
<name>A0A6J5N856_9CAUD</name>
<feature type="compositionally biased region" description="Basic and acidic residues" evidence="1">
    <location>
        <begin position="48"/>
        <end position="58"/>
    </location>
</feature>
<evidence type="ECO:0000313" key="2">
    <source>
        <dbReference type="EMBL" id="CAB4153280.1"/>
    </source>
</evidence>
<sequence length="80" mass="8992">MQLKENQFRGVCVDCGGVVRKGEGYVLGKRGRTWDIQHKQMCNPSAVKEADNNAKLENEGWSSPAHEGDIDMDYHGKQRS</sequence>
<feature type="region of interest" description="Disordered" evidence="1">
    <location>
        <begin position="45"/>
        <end position="80"/>
    </location>
</feature>
<feature type="compositionally biased region" description="Basic and acidic residues" evidence="1">
    <location>
        <begin position="66"/>
        <end position="80"/>
    </location>
</feature>
<evidence type="ECO:0000256" key="1">
    <source>
        <dbReference type="SAM" id="MobiDB-lite"/>
    </source>
</evidence>
<protein>
    <submittedName>
        <fullName evidence="2">Uncharacterized protein</fullName>
    </submittedName>
</protein>
<dbReference type="EMBL" id="LR796586">
    <property type="protein sequence ID" value="CAB4153280.1"/>
    <property type="molecule type" value="Genomic_DNA"/>
</dbReference>
<gene>
    <name evidence="2" type="ORF">UFOVP621_61</name>
</gene>